<evidence type="ECO:0000256" key="2">
    <source>
        <dbReference type="ARBA" id="ARBA00022840"/>
    </source>
</evidence>
<dbReference type="Gene3D" id="3.30.450.20">
    <property type="entry name" value="PAS domain"/>
    <property type="match status" value="1"/>
</dbReference>
<dbReference type="PROSITE" id="PS00675">
    <property type="entry name" value="SIGMA54_INTERACT_1"/>
    <property type="match status" value="1"/>
</dbReference>
<dbReference type="Pfam" id="PF00158">
    <property type="entry name" value="Sigma54_activat"/>
    <property type="match status" value="1"/>
</dbReference>
<dbReference type="OrthoDB" id="9803970at2"/>
<dbReference type="EMBL" id="FOOX01000018">
    <property type="protein sequence ID" value="SFH14509.1"/>
    <property type="molecule type" value="Genomic_DNA"/>
</dbReference>
<dbReference type="SUPFAM" id="SSF55785">
    <property type="entry name" value="PYP-like sensor domain (PAS domain)"/>
    <property type="match status" value="1"/>
</dbReference>
<sequence>MKNKWREAIRSGDFTKFGEKPVVSKSWTRSAGFGINPYQLNNKDDQLSSYELREYRDKYSELVFIANPIINDLYFRLKGTNTAIFLISKEGYILKALGDDSIMSVARKIMLVEGANWHENSKGTNGIGTALLEQAPVDVLGEEHFCEPLHHLGCFAAPIFDINQSIIGLLDVTTLSKHTHKCLFAFVSAASKAIETQLYAYNLKKKLIHNAKQSFAILEHSECGIIRVDQAGHITNVNSMCSNLLHLDNHQLVGSSIENILPLKTSFKDMLKKGFVCDSEHLEIEYKQDKYTCELKQIYGPLGETLGAAFYITPRKSILIVKAKSVQPQMASDITFDNIIGNCQSIKSTFKLARRAAATKLNILLTGETGTGKEVFARAMHNESVYYKGPFIAINCGAIPETLIESELFGYEDGAFTGAKKGGRMGKFEIANKGTVFLDEVGEMPLHMQVKLLRFIQEREFVRVGGNKTISVDIRLIAATNRDLKEEVKQGRFRQDLFYRLNGLNIHIPPLVERKEDIIPLAEHFLEKTGFRCMISPTAINMLINYNWPGNVRELENVIERAASLCDEGIIKPNNLPEEIKQKKQVIMSDVYGKTYKLREMESVTIYSTLKKYNGNCTMAAKELGISRTTLYRKLKQYNIDKEEFLN</sequence>
<dbReference type="STRING" id="341036.SAMN05660649_04032"/>
<dbReference type="InterPro" id="IPR025943">
    <property type="entry name" value="Sigma_54_int_dom_ATP-bd_2"/>
</dbReference>
<dbReference type="Pfam" id="PF02954">
    <property type="entry name" value="HTH_8"/>
    <property type="match status" value="1"/>
</dbReference>
<dbReference type="SUPFAM" id="SSF52540">
    <property type="entry name" value="P-loop containing nucleoside triphosphate hydrolases"/>
    <property type="match status" value="1"/>
</dbReference>
<dbReference type="InterPro" id="IPR025944">
    <property type="entry name" value="Sigma_54_int_dom_CS"/>
</dbReference>
<dbReference type="PROSITE" id="PS00688">
    <property type="entry name" value="SIGMA54_INTERACT_3"/>
    <property type="match status" value="1"/>
</dbReference>
<dbReference type="SMART" id="SM00091">
    <property type="entry name" value="PAS"/>
    <property type="match status" value="1"/>
</dbReference>
<dbReference type="PRINTS" id="PR01590">
    <property type="entry name" value="HTHFIS"/>
</dbReference>
<dbReference type="PANTHER" id="PTHR32071:SF57">
    <property type="entry name" value="C4-DICARBOXYLATE TRANSPORT TRANSCRIPTIONAL REGULATORY PROTEIN DCTD"/>
    <property type="match status" value="1"/>
</dbReference>
<keyword evidence="3" id="KW-0805">Transcription regulation</keyword>
<dbReference type="InterPro" id="IPR003593">
    <property type="entry name" value="AAA+_ATPase"/>
</dbReference>
<evidence type="ECO:0000313" key="7">
    <source>
        <dbReference type="EMBL" id="SFH14509.1"/>
    </source>
</evidence>
<dbReference type="PANTHER" id="PTHR32071">
    <property type="entry name" value="TRANSCRIPTIONAL REGULATORY PROTEIN"/>
    <property type="match status" value="1"/>
</dbReference>
<dbReference type="SMART" id="SM00382">
    <property type="entry name" value="AAA"/>
    <property type="match status" value="1"/>
</dbReference>
<dbReference type="InterPro" id="IPR000014">
    <property type="entry name" value="PAS"/>
</dbReference>
<name>A0A1I2XN88_9FIRM</name>
<keyword evidence="1" id="KW-0547">Nucleotide-binding</keyword>
<dbReference type="Gene3D" id="1.10.10.60">
    <property type="entry name" value="Homeodomain-like"/>
    <property type="match status" value="1"/>
</dbReference>
<accession>A0A1I2XN88</accession>
<dbReference type="Pfam" id="PF25601">
    <property type="entry name" value="AAA_lid_14"/>
    <property type="match status" value="1"/>
</dbReference>
<evidence type="ECO:0000313" key="8">
    <source>
        <dbReference type="Proteomes" id="UP000199337"/>
    </source>
</evidence>
<gene>
    <name evidence="7" type="ORF">SAMN05660649_04032</name>
</gene>
<dbReference type="CDD" id="cd00009">
    <property type="entry name" value="AAA"/>
    <property type="match status" value="1"/>
</dbReference>
<keyword evidence="8" id="KW-1185">Reference proteome</keyword>
<dbReference type="Gene3D" id="3.40.50.300">
    <property type="entry name" value="P-loop containing nucleotide triphosphate hydrolases"/>
    <property type="match status" value="1"/>
</dbReference>
<dbReference type="PROSITE" id="PS50045">
    <property type="entry name" value="SIGMA54_INTERACT_4"/>
    <property type="match status" value="1"/>
</dbReference>
<dbReference type="Gene3D" id="1.10.8.60">
    <property type="match status" value="1"/>
</dbReference>
<evidence type="ECO:0000256" key="3">
    <source>
        <dbReference type="ARBA" id="ARBA00023015"/>
    </source>
</evidence>
<dbReference type="InterPro" id="IPR009057">
    <property type="entry name" value="Homeodomain-like_sf"/>
</dbReference>
<dbReference type="InterPro" id="IPR025662">
    <property type="entry name" value="Sigma_54_int_dom_ATP-bd_1"/>
</dbReference>
<evidence type="ECO:0000259" key="6">
    <source>
        <dbReference type="PROSITE" id="PS50045"/>
    </source>
</evidence>
<dbReference type="RefSeq" id="WP_092473739.1">
    <property type="nucleotide sequence ID" value="NZ_FOOX01000018.1"/>
</dbReference>
<dbReference type="InterPro" id="IPR027417">
    <property type="entry name" value="P-loop_NTPase"/>
</dbReference>
<dbReference type="InterPro" id="IPR058031">
    <property type="entry name" value="AAA_lid_NorR"/>
</dbReference>
<keyword evidence="2" id="KW-0067">ATP-binding</keyword>
<dbReference type="AlphaFoldDB" id="A0A1I2XN88"/>
<protein>
    <submittedName>
        <fullName evidence="7">Transcriptional regulator of acetoin/glycerol metabolism</fullName>
    </submittedName>
</protein>
<evidence type="ECO:0000256" key="4">
    <source>
        <dbReference type="ARBA" id="ARBA00023125"/>
    </source>
</evidence>
<feature type="domain" description="Sigma-54 factor interaction" evidence="6">
    <location>
        <begin position="339"/>
        <end position="564"/>
    </location>
</feature>
<evidence type="ECO:0000256" key="5">
    <source>
        <dbReference type="ARBA" id="ARBA00023163"/>
    </source>
</evidence>
<keyword evidence="4" id="KW-0238">DNA-binding</keyword>
<dbReference type="InterPro" id="IPR029016">
    <property type="entry name" value="GAF-like_dom_sf"/>
</dbReference>
<dbReference type="GO" id="GO:0043565">
    <property type="term" value="F:sequence-specific DNA binding"/>
    <property type="evidence" value="ECO:0007669"/>
    <property type="project" value="InterPro"/>
</dbReference>
<dbReference type="GO" id="GO:0006355">
    <property type="term" value="P:regulation of DNA-templated transcription"/>
    <property type="evidence" value="ECO:0007669"/>
    <property type="project" value="InterPro"/>
</dbReference>
<dbReference type="GO" id="GO:0005524">
    <property type="term" value="F:ATP binding"/>
    <property type="evidence" value="ECO:0007669"/>
    <property type="project" value="UniProtKB-KW"/>
</dbReference>
<dbReference type="InterPro" id="IPR002197">
    <property type="entry name" value="HTH_Fis"/>
</dbReference>
<dbReference type="SUPFAM" id="SSF46689">
    <property type="entry name" value="Homeodomain-like"/>
    <property type="match status" value="1"/>
</dbReference>
<reference evidence="8" key="1">
    <citation type="submission" date="2016-10" db="EMBL/GenBank/DDBJ databases">
        <authorList>
            <person name="Varghese N."/>
            <person name="Submissions S."/>
        </authorList>
    </citation>
    <scope>NUCLEOTIDE SEQUENCE [LARGE SCALE GENOMIC DNA]</scope>
    <source>
        <strain evidence="8">DSM 17038</strain>
    </source>
</reference>
<dbReference type="InterPro" id="IPR035965">
    <property type="entry name" value="PAS-like_dom_sf"/>
</dbReference>
<proteinExistence type="predicted"/>
<dbReference type="FunFam" id="3.40.50.300:FF:000006">
    <property type="entry name" value="DNA-binding transcriptional regulator NtrC"/>
    <property type="match status" value="1"/>
</dbReference>
<organism evidence="7 8">
    <name type="scientific">Desulfotruncus arcticus DSM 17038</name>
    <dbReference type="NCBI Taxonomy" id="1121424"/>
    <lineage>
        <taxon>Bacteria</taxon>
        <taxon>Bacillati</taxon>
        <taxon>Bacillota</taxon>
        <taxon>Clostridia</taxon>
        <taxon>Eubacteriales</taxon>
        <taxon>Desulfallaceae</taxon>
        <taxon>Desulfotruncus</taxon>
    </lineage>
</organism>
<dbReference type="InterPro" id="IPR002078">
    <property type="entry name" value="Sigma_54_int"/>
</dbReference>
<dbReference type="CDD" id="cd00130">
    <property type="entry name" value="PAS"/>
    <property type="match status" value="1"/>
</dbReference>
<dbReference type="Gene3D" id="3.30.450.40">
    <property type="match status" value="1"/>
</dbReference>
<dbReference type="Proteomes" id="UP000199337">
    <property type="component" value="Unassembled WGS sequence"/>
</dbReference>
<keyword evidence="5" id="KW-0804">Transcription</keyword>
<evidence type="ECO:0000256" key="1">
    <source>
        <dbReference type="ARBA" id="ARBA00022741"/>
    </source>
</evidence>
<dbReference type="PROSITE" id="PS00676">
    <property type="entry name" value="SIGMA54_INTERACT_2"/>
    <property type="match status" value="1"/>
</dbReference>